<dbReference type="HOGENOM" id="CLU_726165_0_0_1"/>
<accession>K1Q8D6</accession>
<sequence>MAVSKQSCTYTPTTHAAISGLVKSSSIERESLTTNLVTTTDTLDFSTDVANENQTIESYASTNAAEYEKSTSDEVFDNTISSKGGTEITTDTSDIFVSRIVQSSTSLYQENVVASEYQSTYSSSAAENIEYTSDQTFNKPSITDERSGTSVTPPPEASNNRTVIQTPTGEKATSSHEPGYELTSNYANNYFTKEGTDYHVKSETFNNSISAVYCTSPPNGTCAHTAYHYCDWAGWGTWSNCSNQCGSGTQERKRFICCPPEYNASSILQCVQQLCAHSVSDYIKHQSCTSSAGCKVKPNKVAKIKRDDPIKLLVLLGLVGVICGQCNDFNIQYQCLMNANQKLDACEKACPRPQYGCSRTRCQLDCQKQAYQRLTFCIIHE</sequence>
<name>K1Q8D6_MAGGI</name>
<dbReference type="SMART" id="SM00209">
    <property type="entry name" value="TSP1"/>
    <property type="match status" value="1"/>
</dbReference>
<dbReference type="Pfam" id="PF00090">
    <property type="entry name" value="TSP_1"/>
    <property type="match status" value="1"/>
</dbReference>
<dbReference type="EMBL" id="JH816956">
    <property type="protein sequence ID" value="EKC30228.1"/>
    <property type="molecule type" value="Genomic_DNA"/>
</dbReference>
<dbReference type="AlphaFoldDB" id="K1Q8D6"/>
<dbReference type="InterPro" id="IPR000884">
    <property type="entry name" value="TSP1_rpt"/>
</dbReference>
<protein>
    <submittedName>
        <fullName evidence="1">Uncharacterized protein</fullName>
    </submittedName>
</protein>
<dbReference type="PROSITE" id="PS50092">
    <property type="entry name" value="TSP1"/>
    <property type="match status" value="1"/>
</dbReference>
<dbReference type="SUPFAM" id="SSF82895">
    <property type="entry name" value="TSP-1 type 1 repeat"/>
    <property type="match status" value="1"/>
</dbReference>
<dbReference type="Gene3D" id="2.20.100.10">
    <property type="entry name" value="Thrombospondin type-1 (TSP1) repeat"/>
    <property type="match status" value="1"/>
</dbReference>
<dbReference type="InParanoid" id="K1Q8D6"/>
<gene>
    <name evidence="1" type="ORF">CGI_10004873</name>
</gene>
<proteinExistence type="predicted"/>
<organism evidence="1">
    <name type="scientific">Magallana gigas</name>
    <name type="common">Pacific oyster</name>
    <name type="synonym">Crassostrea gigas</name>
    <dbReference type="NCBI Taxonomy" id="29159"/>
    <lineage>
        <taxon>Eukaryota</taxon>
        <taxon>Metazoa</taxon>
        <taxon>Spiralia</taxon>
        <taxon>Lophotrochozoa</taxon>
        <taxon>Mollusca</taxon>
        <taxon>Bivalvia</taxon>
        <taxon>Autobranchia</taxon>
        <taxon>Pteriomorphia</taxon>
        <taxon>Ostreida</taxon>
        <taxon>Ostreoidea</taxon>
        <taxon>Ostreidae</taxon>
        <taxon>Magallana</taxon>
    </lineage>
</organism>
<dbReference type="InterPro" id="IPR036383">
    <property type="entry name" value="TSP1_rpt_sf"/>
</dbReference>
<reference evidence="1" key="1">
    <citation type="journal article" date="2012" name="Nature">
        <title>The oyster genome reveals stress adaptation and complexity of shell formation.</title>
        <authorList>
            <person name="Zhang G."/>
            <person name="Fang X."/>
            <person name="Guo X."/>
            <person name="Li L."/>
            <person name="Luo R."/>
            <person name="Xu F."/>
            <person name="Yang P."/>
            <person name="Zhang L."/>
            <person name="Wang X."/>
            <person name="Qi H."/>
            <person name="Xiong Z."/>
            <person name="Que H."/>
            <person name="Xie Y."/>
            <person name="Holland P.W."/>
            <person name="Paps J."/>
            <person name="Zhu Y."/>
            <person name="Wu F."/>
            <person name="Chen Y."/>
            <person name="Wang J."/>
            <person name="Peng C."/>
            <person name="Meng J."/>
            <person name="Yang L."/>
            <person name="Liu J."/>
            <person name="Wen B."/>
            <person name="Zhang N."/>
            <person name="Huang Z."/>
            <person name="Zhu Q."/>
            <person name="Feng Y."/>
            <person name="Mount A."/>
            <person name="Hedgecock D."/>
            <person name="Xu Z."/>
            <person name="Liu Y."/>
            <person name="Domazet-Loso T."/>
            <person name="Du Y."/>
            <person name="Sun X."/>
            <person name="Zhang S."/>
            <person name="Liu B."/>
            <person name="Cheng P."/>
            <person name="Jiang X."/>
            <person name="Li J."/>
            <person name="Fan D."/>
            <person name="Wang W."/>
            <person name="Fu W."/>
            <person name="Wang T."/>
            <person name="Wang B."/>
            <person name="Zhang J."/>
            <person name="Peng Z."/>
            <person name="Li Y."/>
            <person name="Li N."/>
            <person name="Wang J."/>
            <person name="Chen M."/>
            <person name="He Y."/>
            <person name="Tan F."/>
            <person name="Song X."/>
            <person name="Zheng Q."/>
            <person name="Huang R."/>
            <person name="Yang H."/>
            <person name="Du X."/>
            <person name="Chen L."/>
            <person name="Yang M."/>
            <person name="Gaffney P.M."/>
            <person name="Wang S."/>
            <person name="Luo L."/>
            <person name="She Z."/>
            <person name="Ming Y."/>
            <person name="Huang W."/>
            <person name="Zhang S."/>
            <person name="Huang B."/>
            <person name="Zhang Y."/>
            <person name="Qu T."/>
            <person name="Ni P."/>
            <person name="Miao G."/>
            <person name="Wang J."/>
            <person name="Wang Q."/>
            <person name="Steinberg C.E."/>
            <person name="Wang H."/>
            <person name="Li N."/>
            <person name="Qian L."/>
            <person name="Zhang G."/>
            <person name="Li Y."/>
            <person name="Yang H."/>
            <person name="Liu X."/>
            <person name="Wang J."/>
            <person name="Yin Y."/>
            <person name="Wang J."/>
        </authorList>
    </citation>
    <scope>NUCLEOTIDE SEQUENCE [LARGE SCALE GENOMIC DNA]</scope>
    <source>
        <strain evidence="1">05x7-T-G4-1.051#20</strain>
    </source>
</reference>
<evidence type="ECO:0000313" key="1">
    <source>
        <dbReference type="EMBL" id="EKC30228.1"/>
    </source>
</evidence>